<keyword evidence="2" id="KW-0902">Two-component regulatory system</keyword>
<dbReference type="InterPro" id="IPR001789">
    <property type="entry name" value="Sig_transdc_resp-reg_receiver"/>
</dbReference>
<evidence type="ECO:0000313" key="7">
    <source>
        <dbReference type="EMBL" id="OUR96268.1"/>
    </source>
</evidence>
<name>A0A1Y5F5U8_9BACT</name>
<sequence>MEEFEIEYKLSTLDELEDLFSDLLDIFRENSEDEFTKTQVDAVFRIVHSVKGNSKACDFEELSNVSHCFEDLLLKVKNEEYEFTKEILELSLDYCDEVSKAIEETRKDLSFKPIFTHLLDRLKNYEPSRSEDNSVVEVVDEEPTPALIKEFNSNEETKNTKILLVDDDENLKILLSTQIKTYFPSNIKEACNGNEASKSCMRVQYDVIICDFQMPVMDGQTFIKTLRENYSLNQKTPVIFLTAFNPILISDAKVWNDVFLLKKPIEKSKLIYYMRCALEIKNKQELAS</sequence>
<dbReference type="PROSITE" id="PS50110">
    <property type="entry name" value="RESPONSE_REGULATORY"/>
    <property type="match status" value="1"/>
</dbReference>
<feature type="modified residue" description="4-aspartylphosphate" evidence="4">
    <location>
        <position position="211"/>
    </location>
</feature>
<feature type="modified residue" description="Phosphohistidine" evidence="3">
    <location>
        <position position="48"/>
    </location>
</feature>
<dbReference type="CDD" id="cd17546">
    <property type="entry name" value="REC_hyHK_CKI1_RcsC-like"/>
    <property type="match status" value="1"/>
</dbReference>
<dbReference type="Pfam" id="PF01627">
    <property type="entry name" value="Hpt"/>
    <property type="match status" value="1"/>
</dbReference>
<evidence type="ECO:0000256" key="3">
    <source>
        <dbReference type="PROSITE-ProRule" id="PRU00110"/>
    </source>
</evidence>
<evidence type="ECO:0000256" key="4">
    <source>
        <dbReference type="PROSITE-ProRule" id="PRU00169"/>
    </source>
</evidence>
<evidence type="ECO:0000259" key="5">
    <source>
        <dbReference type="PROSITE" id="PS50110"/>
    </source>
</evidence>
<protein>
    <recommendedName>
        <fullName evidence="9">Response regulatory domain-containing protein</fullName>
    </recommendedName>
</protein>
<dbReference type="SUPFAM" id="SSF52172">
    <property type="entry name" value="CheY-like"/>
    <property type="match status" value="1"/>
</dbReference>
<accession>A0A1Y5F5U8</accession>
<feature type="domain" description="HPt" evidence="6">
    <location>
        <begin position="9"/>
        <end position="105"/>
    </location>
</feature>
<dbReference type="SMART" id="SM00448">
    <property type="entry name" value="REC"/>
    <property type="match status" value="1"/>
</dbReference>
<dbReference type="SMART" id="SM00073">
    <property type="entry name" value="HPT"/>
    <property type="match status" value="1"/>
</dbReference>
<organism evidence="7 8">
    <name type="scientific">Halobacteriovorax marinus</name>
    <dbReference type="NCBI Taxonomy" id="97084"/>
    <lineage>
        <taxon>Bacteria</taxon>
        <taxon>Pseudomonadati</taxon>
        <taxon>Bdellovibrionota</taxon>
        <taxon>Bacteriovoracia</taxon>
        <taxon>Bacteriovoracales</taxon>
        <taxon>Halobacteriovoraceae</taxon>
        <taxon>Halobacteriovorax</taxon>
    </lineage>
</organism>
<dbReference type="Proteomes" id="UP000196531">
    <property type="component" value="Unassembled WGS sequence"/>
</dbReference>
<dbReference type="PROSITE" id="PS50894">
    <property type="entry name" value="HPT"/>
    <property type="match status" value="1"/>
</dbReference>
<comment type="caution">
    <text evidence="7">The sequence shown here is derived from an EMBL/GenBank/DDBJ whole genome shotgun (WGS) entry which is preliminary data.</text>
</comment>
<dbReference type="InterPro" id="IPR050595">
    <property type="entry name" value="Bact_response_regulator"/>
</dbReference>
<dbReference type="Pfam" id="PF00072">
    <property type="entry name" value="Response_reg"/>
    <property type="match status" value="1"/>
</dbReference>
<evidence type="ECO:0000256" key="2">
    <source>
        <dbReference type="ARBA" id="ARBA00023012"/>
    </source>
</evidence>
<dbReference type="InterPro" id="IPR011006">
    <property type="entry name" value="CheY-like_superfamily"/>
</dbReference>
<dbReference type="GO" id="GO:0000160">
    <property type="term" value="P:phosphorelay signal transduction system"/>
    <property type="evidence" value="ECO:0007669"/>
    <property type="project" value="UniProtKB-KW"/>
</dbReference>
<dbReference type="Gene3D" id="3.40.50.2300">
    <property type="match status" value="1"/>
</dbReference>
<feature type="domain" description="Response regulatory" evidence="5">
    <location>
        <begin position="161"/>
        <end position="278"/>
    </location>
</feature>
<dbReference type="InterPro" id="IPR036641">
    <property type="entry name" value="HPT_dom_sf"/>
</dbReference>
<dbReference type="SUPFAM" id="SSF47226">
    <property type="entry name" value="Histidine-containing phosphotransfer domain, HPT domain"/>
    <property type="match status" value="1"/>
</dbReference>
<dbReference type="PANTHER" id="PTHR44591:SF14">
    <property type="entry name" value="PROTEIN PILG"/>
    <property type="match status" value="1"/>
</dbReference>
<evidence type="ECO:0000313" key="8">
    <source>
        <dbReference type="Proteomes" id="UP000196531"/>
    </source>
</evidence>
<keyword evidence="1 4" id="KW-0597">Phosphoprotein</keyword>
<dbReference type="InterPro" id="IPR008207">
    <property type="entry name" value="Sig_transdc_His_kin_Hpt_dom"/>
</dbReference>
<evidence type="ECO:0008006" key="9">
    <source>
        <dbReference type="Google" id="ProtNLM"/>
    </source>
</evidence>
<dbReference type="CDD" id="cd00088">
    <property type="entry name" value="HPT"/>
    <property type="match status" value="1"/>
</dbReference>
<reference evidence="8" key="1">
    <citation type="journal article" date="2017" name="Proc. Natl. Acad. Sci. U.S.A.">
        <title>Simulation of Deepwater Horizon oil plume reveals substrate specialization within a complex community of hydrocarbon-degraders.</title>
        <authorList>
            <person name="Hu P."/>
            <person name="Dubinsky E.A."/>
            <person name="Probst A.J."/>
            <person name="Wang J."/>
            <person name="Sieber C.M.K."/>
            <person name="Tom L.M."/>
            <person name="Gardinali P."/>
            <person name="Banfield J.F."/>
            <person name="Atlas R.M."/>
            <person name="Andersen G.L."/>
        </authorList>
    </citation>
    <scope>NUCLEOTIDE SEQUENCE [LARGE SCALE GENOMIC DNA]</scope>
</reference>
<dbReference type="Gene3D" id="1.20.120.160">
    <property type="entry name" value="HPT domain"/>
    <property type="match status" value="1"/>
</dbReference>
<gene>
    <name evidence="7" type="ORF">A9Q84_07880</name>
</gene>
<proteinExistence type="predicted"/>
<dbReference type="PANTHER" id="PTHR44591">
    <property type="entry name" value="STRESS RESPONSE REGULATOR PROTEIN 1"/>
    <property type="match status" value="1"/>
</dbReference>
<dbReference type="GO" id="GO:0004672">
    <property type="term" value="F:protein kinase activity"/>
    <property type="evidence" value="ECO:0007669"/>
    <property type="project" value="UniProtKB-ARBA"/>
</dbReference>
<evidence type="ECO:0000256" key="1">
    <source>
        <dbReference type="ARBA" id="ARBA00022553"/>
    </source>
</evidence>
<evidence type="ECO:0000259" key="6">
    <source>
        <dbReference type="PROSITE" id="PS50894"/>
    </source>
</evidence>
<dbReference type="AlphaFoldDB" id="A0A1Y5F5U8"/>
<dbReference type="EMBL" id="MAAO01000006">
    <property type="protein sequence ID" value="OUR96268.1"/>
    <property type="molecule type" value="Genomic_DNA"/>
</dbReference>